<reference evidence="1" key="1">
    <citation type="journal article" date="2021" name="New Phytol.">
        <title>Evolutionary innovations through gain and loss of genes in the ectomycorrhizal Boletales.</title>
        <authorList>
            <person name="Wu G."/>
            <person name="Miyauchi S."/>
            <person name="Morin E."/>
            <person name="Kuo A."/>
            <person name="Drula E."/>
            <person name="Varga T."/>
            <person name="Kohler A."/>
            <person name="Feng B."/>
            <person name="Cao Y."/>
            <person name="Lipzen A."/>
            <person name="Daum C."/>
            <person name="Hundley H."/>
            <person name="Pangilinan J."/>
            <person name="Johnson J."/>
            <person name="Barry K."/>
            <person name="LaButti K."/>
            <person name="Ng V."/>
            <person name="Ahrendt S."/>
            <person name="Min B."/>
            <person name="Choi I.G."/>
            <person name="Park H."/>
            <person name="Plett J.M."/>
            <person name="Magnuson J."/>
            <person name="Spatafora J.W."/>
            <person name="Nagy L.G."/>
            <person name="Henrissat B."/>
            <person name="Grigoriev I.V."/>
            <person name="Yang Z.L."/>
            <person name="Xu J."/>
            <person name="Martin F.M."/>
        </authorList>
    </citation>
    <scope>NUCLEOTIDE SEQUENCE</scope>
    <source>
        <strain evidence="1">KUC20120723A-06</strain>
    </source>
</reference>
<protein>
    <submittedName>
        <fullName evidence="1">Uncharacterized protein</fullName>
    </submittedName>
</protein>
<comment type="caution">
    <text evidence="1">The sequence shown here is derived from an EMBL/GenBank/DDBJ whole genome shotgun (WGS) entry which is preliminary data.</text>
</comment>
<proteinExistence type="predicted"/>
<organism evidence="1 2">
    <name type="scientific">Leucogyrophana mollusca</name>
    <dbReference type="NCBI Taxonomy" id="85980"/>
    <lineage>
        <taxon>Eukaryota</taxon>
        <taxon>Fungi</taxon>
        <taxon>Dikarya</taxon>
        <taxon>Basidiomycota</taxon>
        <taxon>Agaricomycotina</taxon>
        <taxon>Agaricomycetes</taxon>
        <taxon>Agaricomycetidae</taxon>
        <taxon>Boletales</taxon>
        <taxon>Boletales incertae sedis</taxon>
        <taxon>Leucogyrophana</taxon>
    </lineage>
</organism>
<keyword evidence="2" id="KW-1185">Reference proteome</keyword>
<dbReference type="Proteomes" id="UP000790709">
    <property type="component" value="Unassembled WGS sequence"/>
</dbReference>
<evidence type="ECO:0000313" key="2">
    <source>
        <dbReference type="Proteomes" id="UP000790709"/>
    </source>
</evidence>
<evidence type="ECO:0000313" key="1">
    <source>
        <dbReference type="EMBL" id="KAH7925275.1"/>
    </source>
</evidence>
<dbReference type="EMBL" id="MU266405">
    <property type="protein sequence ID" value="KAH7925275.1"/>
    <property type="molecule type" value="Genomic_DNA"/>
</dbReference>
<gene>
    <name evidence="1" type="ORF">BV22DRAFT_445564</name>
</gene>
<accession>A0ACB8BHH6</accession>
<name>A0ACB8BHH6_9AGAM</name>
<sequence length="93" mass="10859">MVLRSRTNFKRLARWTRSAIQSTERVGLMHHDWSDDHEHTVAWTRLALVGAGWRYISTMMPRDGSRTRSGPLDRDGPLHQTKLEKYDKRKQGG</sequence>